<keyword evidence="15 20" id="KW-0560">Oxidoreductase</keyword>
<dbReference type="RefSeq" id="WP_017366112.1">
    <property type="nucleotide sequence ID" value="NZ_OX458332.1"/>
</dbReference>
<dbReference type="PROSITE" id="PS51387">
    <property type="entry name" value="FAD_PCMH"/>
    <property type="match status" value="1"/>
</dbReference>
<keyword evidence="9 20" id="KW-0132">Cell division</keyword>
<dbReference type="InterPro" id="IPR006094">
    <property type="entry name" value="Oxid_FAD_bind_N"/>
</dbReference>
<dbReference type="EMBL" id="OX458332">
    <property type="protein sequence ID" value="CAI8832305.1"/>
    <property type="molecule type" value="Genomic_DNA"/>
</dbReference>
<dbReference type="NCBIfam" id="NF010480">
    <property type="entry name" value="PRK13905.1"/>
    <property type="match status" value="1"/>
</dbReference>
<dbReference type="PANTHER" id="PTHR21071:SF4">
    <property type="entry name" value="UDP-N-ACETYLENOLPYRUVOYLGLUCOSAMINE REDUCTASE"/>
    <property type="match status" value="1"/>
</dbReference>
<evidence type="ECO:0000256" key="15">
    <source>
        <dbReference type="ARBA" id="ARBA00023002"/>
    </source>
</evidence>
<evidence type="ECO:0000256" key="3">
    <source>
        <dbReference type="ARBA" id="ARBA00004496"/>
    </source>
</evidence>
<evidence type="ECO:0000256" key="19">
    <source>
        <dbReference type="ARBA" id="ARBA00048914"/>
    </source>
</evidence>
<dbReference type="AlphaFoldDB" id="A0AA35V6H6"/>
<evidence type="ECO:0000256" key="11">
    <source>
        <dbReference type="ARBA" id="ARBA00022827"/>
    </source>
</evidence>
<evidence type="ECO:0000256" key="7">
    <source>
        <dbReference type="ARBA" id="ARBA00015188"/>
    </source>
</evidence>
<dbReference type="GO" id="GO:0005829">
    <property type="term" value="C:cytosol"/>
    <property type="evidence" value="ECO:0007669"/>
    <property type="project" value="TreeGrafter"/>
</dbReference>
<evidence type="ECO:0000313" key="23">
    <source>
        <dbReference type="Proteomes" id="UP001158598"/>
    </source>
</evidence>
<reference evidence="22" key="1">
    <citation type="submission" date="2023-03" db="EMBL/GenBank/DDBJ databases">
        <authorList>
            <person name="Pearce D."/>
        </authorList>
    </citation>
    <scope>NUCLEOTIDE SEQUENCE</scope>
    <source>
        <strain evidence="22">Mc</strain>
    </source>
</reference>
<dbReference type="InterPro" id="IPR036635">
    <property type="entry name" value="MurB_C_sf"/>
</dbReference>
<evidence type="ECO:0000256" key="20">
    <source>
        <dbReference type="HAMAP-Rule" id="MF_00037"/>
    </source>
</evidence>
<dbReference type="GO" id="GO:0051301">
    <property type="term" value="P:cell division"/>
    <property type="evidence" value="ECO:0007669"/>
    <property type="project" value="UniProtKB-KW"/>
</dbReference>
<dbReference type="InterPro" id="IPR016169">
    <property type="entry name" value="FAD-bd_PCMH_sub2"/>
</dbReference>
<dbReference type="Pfam" id="PF02873">
    <property type="entry name" value="MurB_C"/>
    <property type="match status" value="1"/>
</dbReference>
<gene>
    <name evidence="20 22" type="primary">murB</name>
    <name evidence="22" type="ORF">MCNOR_2153</name>
</gene>
<dbReference type="Pfam" id="PF01565">
    <property type="entry name" value="FAD_binding_4"/>
    <property type="match status" value="1"/>
</dbReference>
<name>A0AA35V6H6_METCP</name>
<dbReference type="HAMAP" id="MF_00037">
    <property type="entry name" value="MurB"/>
    <property type="match status" value="1"/>
</dbReference>
<evidence type="ECO:0000256" key="12">
    <source>
        <dbReference type="ARBA" id="ARBA00022857"/>
    </source>
</evidence>
<keyword evidence="8 20" id="KW-0963">Cytoplasm</keyword>
<evidence type="ECO:0000256" key="8">
    <source>
        <dbReference type="ARBA" id="ARBA00022490"/>
    </source>
</evidence>
<evidence type="ECO:0000256" key="17">
    <source>
        <dbReference type="ARBA" id="ARBA00023316"/>
    </source>
</evidence>
<keyword evidence="11 20" id="KW-0274">FAD</keyword>
<dbReference type="GO" id="GO:0008360">
    <property type="term" value="P:regulation of cell shape"/>
    <property type="evidence" value="ECO:0007669"/>
    <property type="project" value="UniProtKB-KW"/>
</dbReference>
<dbReference type="InterPro" id="IPR016167">
    <property type="entry name" value="FAD-bd_PCMH_sub1"/>
</dbReference>
<evidence type="ECO:0000256" key="10">
    <source>
        <dbReference type="ARBA" id="ARBA00022630"/>
    </source>
</evidence>
<comment type="catalytic activity">
    <reaction evidence="19 20">
        <text>UDP-N-acetyl-alpha-D-muramate + NADP(+) = UDP-N-acetyl-3-O-(1-carboxyvinyl)-alpha-D-glucosamine + NADPH + H(+)</text>
        <dbReference type="Rhea" id="RHEA:12248"/>
        <dbReference type="ChEBI" id="CHEBI:15378"/>
        <dbReference type="ChEBI" id="CHEBI:57783"/>
        <dbReference type="ChEBI" id="CHEBI:58349"/>
        <dbReference type="ChEBI" id="CHEBI:68483"/>
        <dbReference type="ChEBI" id="CHEBI:70757"/>
        <dbReference type="EC" id="1.3.1.98"/>
    </reaction>
</comment>
<dbReference type="GO" id="GO:0008762">
    <property type="term" value="F:UDP-N-acetylmuramate dehydrogenase activity"/>
    <property type="evidence" value="ECO:0007669"/>
    <property type="project" value="UniProtKB-UniRule"/>
</dbReference>
<evidence type="ECO:0000256" key="13">
    <source>
        <dbReference type="ARBA" id="ARBA00022960"/>
    </source>
</evidence>
<dbReference type="NCBIfam" id="TIGR00179">
    <property type="entry name" value="murB"/>
    <property type="match status" value="1"/>
</dbReference>
<comment type="pathway">
    <text evidence="4 20">Cell wall biogenesis; peptidoglycan biosynthesis.</text>
</comment>
<dbReference type="GO" id="GO:0009252">
    <property type="term" value="P:peptidoglycan biosynthetic process"/>
    <property type="evidence" value="ECO:0007669"/>
    <property type="project" value="UniProtKB-UniRule"/>
</dbReference>
<evidence type="ECO:0000256" key="18">
    <source>
        <dbReference type="ARBA" id="ARBA00031026"/>
    </source>
</evidence>
<evidence type="ECO:0000256" key="2">
    <source>
        <dbReference type="ARBA" id="ARBA00003921"/>
    </source>
</evidence>
<proteinExistence type="inferred from homology"/>
<evidence type="ECO:0000256" key="1">
    <source>
        <dbReference type="ARBA" id="ARBA00001974"/>
    </source>
</evidence>
<evidence type="ECO:0000256" key="6">
    <source>
        <dbReference type="ARBA" id="ARBA00012518"/>
    </source>
</evidence>
<organism evidence="22 23">
    <name type="scientific">Methylococcus capsulatus</name>
    <dbReference type="NCBI Taxonomy" id="414"/>
    <lineage>
        <taxon>Bacteria</taxon>
        <taxon>Pseudomonadati</taxon>
        <taxon>Pseudomonadota</taxon>
        <taxon>Gammaproteobacteria</taxon>
        <taxon>Methylococcales</taxon>
        <taxon>Methylococcaceae</taxon>
        <taxon>Methylococcus</taxon>
    </lineage>
</organism>
<evidence type="ECO:0000256" key="5">
    <source>
        <dbReference type="ARBA" id="ARBA00010485"/>
    </source>
</evidence>
<dbReference type="EC" id="1.3.1.98" evidence="6 20"/>
<evidence type="ECO:0000313" key="22">
    <source>
        <dbReference type="EMBL" id="CAI8832305.1"/>
    </source>
</evidence>
<dbReference type="Gene3D" id="3.30.43.10">
    <property type="entry name" value="Uridine Diphospho-n-acetylenolpyruvylglucosamine Reductase, domain 2"/>
    <property type="match status" value="1"/>
</dbReference>
<dbReference type="InterPro" id="IPR036318">
    <property type="entry name" value="FAD-bd_PCMH-like_sf"/>
</dbReference>
<feature type="active site" description="Proton donor" evidence="20">
    <location>
        <position position="225"/>
    </location>
</feature>
<feature type="active site" evidence="20">
    <location>
        <position position="295"/>
    </location>
</feature>
<comment type="function">
    <text evidence="2 20">Cell wall formation.</text>
</comment>
<dbReference type="InterPro" id="IPR016166">
    <property type="entry name" value="FAD-bd_PCMH"/>
</dbReference>
<keyword evidence="14 20" id="KW-0573">Peptidoglycan synthesis</keyword>
<protein>
    <recommendedName>
        <fullName evidence="7 20">UDP-N-acetylenolpyruvoylglucosamine reductase</fullName>
        <ecNumber evidence="6 20">1.3.1.98</ecNumber>
    </recommendedName>
    <alternativeName>
        <fullName evidence="18 20">UDP-N-acetylmuramate dehydrogenase</fullName>
    </alternativeName>
</protein>
<dbReference type="Gene3D" id="3.90.78.10">
    <property type="entry name" value="UDP-N-acetylenolpyruvoylglucosamine reductase, C-terminal domain"/>
    <property type="match status" value="1"/>
</dbReference>
<dbReference type="GO" id="GO:0071949">
    <property type="term" value="F:FAD binding"/>
    <property type="evidence" value="ECO:0007669"/>
    <property type="project" value="InterPro"/>
</dbReference>
<dbReference type="GO" id="GO:0071555">
    <property type="term" value="P:cell wall organization"/>
    <property type="evidence" value="ECO:0007669"/>
    <property type="project" value="UniProtKB-KW"/>
</dbReference>
<dbReference type="SUPFAM" id="SSF56176">
    <property type="entry name" value="FAD-binding/transporter-associated domain-like"/>
    <property type="match status" value="1"/>
</dbReference>
<evidence type="ECO:0000256" key="4">
    <source>
        <dbReference type="ARBA" id="ARBA00004752"/>
    </source>
</evidence>
<evidence type="ECO:0000256" key="14">
    <source>
        <dbReference type="ARBA" id="ARBA00022984"/>
    </source>
</evidence>
<dbReference type="InterPro" id="IPR011601">
    <property type="entry name" value="MurB_C"/>
</dbReference>
<evidence type="ECO:0000259" key="21">
    <source>
        <dbReference type="PROSITE" id="PS51387"/>
    </source>
</evidence>
<dbReference type="PANTHER" id="PTHR21071">
    <property type="entry name" value="UDP-N-ACETYLENOLPYRUVOYLGLUCOSAMINE REDUCTASE"/>
    <property type="match status" value="1"/>
</dbReference>
<dbReference type="Proteomes" id="UP001158598">
    <property type="component" value="Chromosome"/>
</dbReference>
<sequence>MTVRESAARTAAPSRGTWLEHEPLAGHTSWRVGGPAERFYQPADLDDLVQFLRALSPQEPLFWLGLGSNVLVRDGGIRGTVVCTKNRLRVIEARGPACVYAEAGIPCAHVARFCTERDWVGAEFLAGIPGTLGGALAMNAGAFGGETWSLVRRVLTVNRGGRMIWRAPEEFEVGYRHVQGPEGEWFVAAELELAPGDGRAGRERIKALLARRSATQPTHQPSCGSVFRNPPGDFAARLIEACGLKGHTVGGAQVSLKHANFIVNSGDATAADIETLIAEVRDRVALLCGVWLEPEVRIVGEAQA</sequence>
<keyword evidence="12 20" id="KW-0521">NADP</keyword>
<evidence type="ECO:0000256" key="9">
    <source>
        <dbReference type="ARBA" id="ARBA00022618"/>
    </source>
</evidence>
<dbReference type="SUPFAM" id="SSF56194">
    <property type="entry name" value="Uridine diphospho-N-Acetylenolpyruvylglucosamine reductase, MurB, C-terminal domain"/>
    <property type="match status" value="1"/>
</dbReference>
<feature type="active site" evidence="20">
    <location>
        <position position="176"/>
    </location>
</feature>
<comment type="subcellular location">
    <subcellularLocation>
        <location evidence="3 20">Cytoplasm</location>
    </subcellularLocation>
</comment>
<keyword evidence="16 20" id="KW-0131">Cell cycle</keyword>
<keyword evidence="13 20" id="KW-0133">Cell shape</keyword>
<accession>A0AA35V6H6</accession>
<evidence type="ECO:0000256" key="16">
    <source>
        <dbReference type="ARBA" id="ARBA00023306"/>
    </source>
</evidence>
<keyword evidence="17 20" id="KW-0961">Cell wall biogenesis/degradation</keyword>
<comment type="similarity">
    <text evidence="5 20">Belongs to the MurB family.</text>
</comment>
<feature type="domain" description="FAD-binding PCMH-type" evidence="21">
    <location>
        <begin position="31"/>
        <end position="196"/>
    </location>
</feature>
<keyword evidence="10 20" id="KW-0285">Flavoprotein</keyword>
<dbReference type="InterPro" id="IPR003170">
    <property type="entry name" value="MurB"/>
</dbReference>
<comment type="cofactor">
    <cofactor evidence="1 20">
        <name>FAD</name>
        <dbReference type="ChEBI" id="CHEBI:57692"/>
    </cofactor>
</comment>
<dbReference type="Gene3D" id="3.30.465.10">
    <property type="match status" value="1"/>
</dbReference>